<proteinExistence type="predicted"/>
<organism evidence="1">
    <name type="scientific">Rhizophora mucronata</name>
    <name type="common">Asiatic mangrove</name>
    <dbReference type="NCBI Taxonomy" id="61149"/>
    <lineage>
        <taxon>Eukaryota</taxon>
        <taxon>Viridiplantae</taxon>
        <taxon>Streptophyta</taxon>
        <taxon>Embryophyta</taxon>
        <taxon>Tracheophyta</taxon>
        <taxon>Spermatophyta</taxon>
        <taxon>Magnoliopsida</taxon>
        <taxon>eudicotyledons</taxon>
        <taxon>Gunneridae</taxon>
        <taxon>Pentapetalae</taxon>
        <taxon>rosids</taxon>
        <taxon>fabids</taxon>
        <taxon>Malpighiales</taxon>
        <taxon>Rhizophoraceae</taxon>
        <taxon>Rhizophora</taxon>
    </lineage>
</organism>
<dbReference type="AlphaFoldDB" id="A0A2P2IJ92"/>
<dbReference type="EMBL" id="GGEC01000807">
    <property type="protein sequence ID" value="MBW81290.1"/>
    <property type="molecule type" value="Transcribed_RNA"/>
</dbReference>
<protein>
    <submittedName>
        <fullName evidence="1">Uncharacterized protein</fullName>
    </submittedName>
</protein>
<accession>A0A2P2IJ92</accession>
<sequence>MSISPGRVTLANKENLFRGLLGLLVSNFNSLSQIFMTG</sequence>
<reference evidence="1" key="1">
    <citation type="submission" date="2018-02" db="EMBL/GenBank/DDBJ databases">
        <title>Rhizophora mucronata_Transcriptome.</title>
        <authorList>
            <person name="Meera S.P."/>
            <person name="Sreeshan A."/>
            <person name="Augustine A."/>
        </authorList>
    </citation>
    <scope>NUCLEOTIDE SEQUENCE</scope>
    <source>
        <tissue evidence="1">Leaf</tissue>
    </source>
</reference>
<name>A0A2P2IJ92_RHIMU</name>
<evidence type="ECO:0000313" key="1">
    <source>
        <dbReference type="EMBL" id="MBW81290.1"/>
    </source>
</evidence>